<keyword evidence="2" id="KW-1185">Reference proteome</keyword>
<evidence type="ECO:0000313" key="1">
    <source>
        <dbReference type="EMBL" id="MBF7955667.1"/>
    </source>
</evidence>
<organism evidence="1 2">
    <name type="scientific">Rahnella victoriana</name>
    <dbReference type="NCBI Taxonomy" id="1510570"/>
    <lineage>
        <taxon>Bacteria</taxon>
        <taxon>Pseudomonadati</taxon>
        <taxon>Pseudomonadota</taxon>
        <taxon>Gammaproteobacteria</taxon>
        <taxon>Enterobacterales</taxon>
        <taxon>Yersiniaceae</taxon>
        <taxon>Rahnella</taxon>
    </lineage>
</organism>
<comment type="caution">
    <text evidence="1">The sequence shown here is derived from an EMBL/GenBank/DDBJ whole genome shotgun (WGS) entry which is preliminary data.</text>
</comment>
<accession>A0ABS0DP50</accession>
<dbReference type="Pfam" id="PF07377">
    <property type="entry name" value="DUF1493"/>
    <property type="match status" value="1"/>
</dbReference>
<gene>
    <name evidence="1" type="ORF">IV431_08910</name>
</gene>
<dbReference type="Proteomes" id="UP000600307">
    <property type="component" value="Unassembled WGS sequence"/>
</dbReference>
<dbReference type="InterPro" id="IPR010862">
    <property type="entry name" value="DUF1493"/>
</dbReference>
<evidence type="ECO:0000313" key="2">
    <source>
        <dbReference type="Proteomes" id="UP000600307"/>
    </source>
</evidence>
<dbReference type="EMBL" id="JADOBH010000002">
    <property type="protein sequence ID" value="MBF7955667.1"/>
    <property type="molecule type" value="Genomic_DNA"/>
</dbReference>
<proteinExistence type="predicted"/>
<reference evidence="1 2" key="1">
    <citation type="submission" date="2020-11" db="EMBL/GenBank/DDBJ databases">
        <title>Taxonomic investigation of Rahnella spp.</title>
        <authorList>
            <person name="Lee S.D."/>
        </authorList>
    </citation>
    <scope>NUCLEOTIDE SEQUENCE [LARGE SCALE GENOMIC DNA]</scope>
    <source>
        <strain evidence="1 2">SAP-10</strain>
    </source>
</reference>
<name>A0ABS0DP50_9GAMM</name>
<dbReference type="RefSeq" id="WP_195817095.1">
    <property type="nucleotide sequence ID" value="NZ_CP089919.1"/>
</dbReference>
<sequence>MDVFLMVDEREILRYITENYSAREKAVLKEWTFQEHFNFVQEELEEMLVDLFTRYGISYDNFDLDNYFEPEWPLWLWWKKFQRRKYKPLTVEMIIESAKAGRWLYD</sequence>
<protein>
    <submittedName>
        <fullName evidence="1">DUF1493 family protein</fullName>
    </submittedName>
</protein>